<dbReference type="AlphaFoldDB" id="A0A6G9CNR9"/>
<protein>
    <submittedName>
        <fullName evidence="1">Uncharacterized protein</fullName>
    </submittedName>
</protein>
<reference evidence="1 2" key="1">
    <citation type="submission" date="2020-03" db="EMBL/GenBank/DDBJ databases">
        <title>Screen low temperature-resistant strains for efficient degradation of petroleum hydrocarbons under the low temperature.</title>
        <authorList>
            <person name="Wang Y."/>
            <person name="Chen J."/>
        </authorList>
    </citation>
    <scope>NUCLEOTIDE SEQUENCE [LARGE SCALE GENOMIC DNA]</scope>
    <source>
        <strain evidence="1 2">KB1</strain>
    </source>
</reference>
<proteinExistence type="predicted"/>
<accession>A0A6G9CNR9</accession>
<dbReference type="EMBL" id="CP050124">
    <property type="protein sequence ID" value="QIP38685.1"/>
    <property type="molecule type" value="Genomic_DNA"/>
</dbReference>
<dbReference type="Proteomes" id="UP000502345">
    <property type="component" value="Chromosome"/>
</dbReference>
<dbReference type="RefSeq" id="WP_225320306.1">
    <property type="nucleotide sequence ID" value="NZ_CP050124.1"/>
</dbReference>
<name>A0A6G9CNR9_RHOER</name>
<sequence>MYPSKTTYDLENARVSPTVTVELPHGIVAEMYTIVDDALLLTWSNLNFVWTRGDGAAQRVSLISVDNHDPDAYFPEPKPSMASNGSNTLAVLLRGETSTEDTESEYKDLDMLEALARLLVEAQTW</sequence>
<evidence type="ECO:0000313" key="1">
    <source>
        <dbReference type="EMBL" id="QIP38685.1"/>
    </source>
</evidence>
<organism evidence="1 2">
    <name type="scientific">Rhodococcus erythropolis</name>
    <name type="common">Arthrobacter picolinophilus</name>
    <dbReference type="NCBI Taxonomy" id="1833"/>
    <lineage>
        <taxon>Bacteria</taxon>
        <taxon>Bacillati</taxon>
        <taxon>Actinomycetota</taxon>
        <taxon>Actinomycetes</taxon>
        <taxon>Mycobacteriales</taxon>
        <taxon>Nocardiaceae</taxon>
        <taxon>Rhodococcus</taxon>
        <taxon>Rhodococcus erythropolis group</taxon>
    </lineage>
</organism>
<gene>
    <name evidence="1" type="ORF">G9444_1441</name>
</gene>
<evidence type="ECO:0000313" key="2">
    <source>
        <dbReference type="Proteomes" id="UP000502345"/>
    </source>
</evidence>